<dbReference type="PANTHER" id="PTHR38479:SF2">
    <property type="entry name" value="WINGED HELIX DNA-BINDING DOMAIN-CONTAINING PROTEIN"/>
    <property type="match status" value="1"/>
</dbReference>
<evidence type="ECO:0000313" key="1">
    <source>
        <dbReference type="EMBL" id="MEN1947027.1"/>
    </source>
</evidence>
<dbReference type="GO" id="GO:0003677">
    <property type="term" value="F:DNA binding"/>
    <property type="evidence" value="ECO:0007669"/>
    <property type="project" value="UniProtKB-KW"/>
</dbReference>
<dbReference type="Proteomes" id="UP001425155">
    <property type="component" value="Unassembled WGS sequence"/>
</dbReference>
<gene>
    <name evidence="1" type="ORF">WJX64_10750</name>
</gene>
<dbReference type="InterPro" id="IPR009351">
    <property type="entry name" value="AlkZ-like"/>
</dbReference>
<dbReference type="Pfam" id="PF06224">
    <property type="entry name" value="AlkZ-like"/>
    <property type="match status" value="1"/>
</dbReference>
<keyword evidence="2" id="KW-1185">Reference proteome</keyword>
<evidence type="ECO:0000313" key="2">
    <source>
        <dbReference type="Proteomes" id="UP001425155"/>
    </source>
</evidence>
<keyword evidence="1" id="KW-0238">DNA-binding</keyword>
<sequence>MTAIPSISAAEAVRLRMLRLGLWDPRPVTPERIVSGLVAMQAQEFPYALWSIAQRISPADRPSAADMGVAYDLGSILRTHVMRPTWHFLAPGDARWMLTLTAQRVLGISRIYFERAGLDAPTLVRVTDAFAGAVAGGRHRTRAELRAVLSAIGIELDGNGFVYALMFAELQRVLISGVTIGKQRSYAAFDERVPPTFVAGAASYDHENALATLASRYVATRGPVSVKDMSAWSGLTQADCRRGLEVALERAPESLERVELEGVECWMTPTDADADAAGSVPASPRIDLLHGYDEYVMSYLETRGVIQHPDFSAPGTPDSLLHAALLDGRVVATWKHTLARRSASIELRPITPMAASVRPEIDREVAEYGRYLGVPTELSA</sequence>
<dbReference type="RefSeq" id="WP_342113880.1">
    <property type="nucleotide sequence ID" value="NZ_JBCAUN010000002.1"/>
</dbReference>
<dbReference type="PANTHER" id="PTHR38479">
    <property type="entry name" value="LMO0824 PROTEIN"/>
    <property type="match status" value="1"/>
</dbReference>
<comment type="caution">
    <text evidence="1">The sequence shown here is derived from an EMBL/GenBank/DDBJ whole genome shotgun (WGS) entry which is preliminary data.</text>
</comment>
<reference evidence="1 2" key="1">
    <citation type="submission" date="2024-03" db="EMBL/GenBank/DDBJ databases">
        <title>YIM 134122 draft genome.</title>
        <authorList>
            <person name="Zuo S."/>
            <person name="Xiong L."/>
        </authorList>
    </citation>
    <scope>NUCLEOTIDE SEQUENCE [LARGE SCALE GENOMIC DNA]</scope>
    <source>
        <strain evidence="1 2">YIM 134122</strain>
    </source>
</reference>
<proteinExistence type="predicted"/>
<organism evidence="1 2">
    <name type="scientific">Leifsonia stereocauli</name>
    <dbReference type="NCBI Taxonomy" id="3134136"/>
    <lineage>
        <taxon>Bacteria</taxon>
        <taxon>Bacillati</taxon>
        <taxon>Actinomycetota</taxon>
        <taxon>Actinomycetes</taxon>
        <taxon>Micrococcales</taxon>
        <taxon>Microbacteriaceae</taxon>
        <taxon>Leifsonia</taxon>
    </lineage>
</organism>
<protein>
    <submittedName>
        <fullName evidence="1">Winged helix DNA-binding domain-containing protein</fullName>
    </submittedName>
</protein>
<name>A0ABU9W4U7_9MICO</name>
<dbReference type="EMBL" id="JBCLVG010000002">
    <property type="protein sequence ID" value="MEN1947027.1"/>
    <property type="molecule type" value="Genomic_DNA"/>
</dbReference>
<accession>A0ABU9W4U7</accession>